<proteinExistence type="predicted"/>
<dbReference type="AlphaFoldDB" id="A0A645ELB9"/>
<evidence type="ECO:0000313" key="1">
    <source>
        <dbReference type="EMBL" id="MPN02791.1"/>
    </source>
</evidence>
<comment type="caution">
    <text evidence="1">The sequence shown here is derived from an EMBL/GenBank/DDBJ whole genome shotgun (WGS) entry which is preliminary data.</text>
</comment>
<accession>A0A645ELB9</accession>
<sequence length="182" mass="21243">MKDIDVKAKRIQVERTKEGKPPKFISDESFVSNEVRENMEKLLRTGEYLNLNNDKITRDFDFLKSALYFDAGNYWFEDNQTNIGIVTFKGTKFNIALLLLIKSIVGEGEKYQLHDKHSLITGPDLKRIMQRLTDEDVSLDTVAAYLDRNEKAIEELTVHQKFMHLVPKSLRIKWILNNFFSV</sequence>
<dbReference type="EMBL" id="VSSQ01048742">
    <property type="protein sequence ID" value="MPN02791.1"/>
    <property type="molecule type" value="Genomic_DNA"/>
</dbReference>
<reference evidence="1" key="1">
    <citation type="submission" date="2019-08" db="EMBL/GenBank/DDBJ databases">
        <authorList>
            <person name="Kucharzyk K."/>
            <person name="Murdoch R.W."/>
            <person name="Higgins S."/>
            <person name="Loffler F."/>
        </authorList>
    </citation>
    <scope>NUCLEOTIDE SEQUENCE</scope>
</reference>
<organism evidence="1">
    <name type="scientific">bioreactor metagenome</name>
    <dbReference type="NCBI Taxonomy" id="1076179"/>
    <lineage>
        <taxon>unclassified sequences</taxon>
        <taxon>metagenomes</taxon>
        <taxon>ecological metagenomes</taxon>
    </lineage>
</organism>
<name>A0A645ELB9_9ZZZZ</name>
<gene>
    <name evidence="1" type="ORF">SDC9_150008</name>
</gene>
<protein>
    <submittedName>
        <fullName evidence="1">Uncharacterized protein</fullName>
    </submittedName>
</protein>